<evidence type="ECO:0000259" key="5">
    <source>
        <dbReference type="PROSITE" id="PS50206"/>
    </source>
</evidence>
<dbReference type="KEGG" id="dpr:Despr_2041"/>
<dbReference type="PROSITE" id="PS50206">
    <property type="entry name" value="RHODANESE_3"/>
    <property type="match status" value="1"/>
</dbReference>
<evidence type="ECO:0000313" key="6">
    <source>
        <dbReference type="EMBL" id="ADW18189.1"/>
    </source>
</evidence>
<dbReference type="SUPFAM" id="SSF52799">
    <property type="entry name" value="(Phosphotyrosine protein) phosphatases II"/>
    <property type="match status" value="1"/>
</dbReference>
<dbReference type="AlphaFoldDB" id="A0A7U4DPL1"/>
<name>A0A7U4DPL1_DESPD</name>
<dbReference type="FunFam" id="3.90.190.10:FF:000157">
    <property type="entry name" value="Protein-tyrosine phosphatase"/>
    <property type="match status" value="1"/>
</dbReference>
<dbReference type="Proteomes" id="UP000006365">
    <property type="component" value="Chromosome"/>
</dbReference>
<dbReference type="Pfam" id="PF22784">
    <property type="entry name" value="PTP-SAK"/>
    <property type="match status" value="1"/>
</dbReference>
<dbReference type="EC" id="3.1.3.48" evidence="1"/>
<dbReference type="InterPro" id="IPR029021">
    <property type="entry name" value="Prot-tyrosine_phosphatase-like"/>
</dbReference>
<dbReference type="InterPro" id="IPR000387">
    <property type="entry name" value="Tyr_Pase_dom"/>
</dbReference>
<evidence type="ECO:0000313" key="7">
    <source>
        <dbReference type="Proteomes" id="UP000006365"/>
    </source>
</evidence>
<dbReference type="InterPro" id="IPR057023">
    <property type="entry name" value="PTP-SAK"/>
</dbReference>
<dbReference type="PROSITE" id="PS00383">
    <property type="entry name" value="TYR_PHOSPHATASE_1"/>
    <property type="match status" value="1"/>
</dbReference>
<keyword evidence="7" id="KW-1185">Reference proteome</keyword>
<feature type="domain" description="Tyrosine-protein phosphatase" evidence="3">
    <location>
        <begin position="3"/>
        <end position="149"/>
    </location>
</feature>
<evidence type="ECO:0000259" key="4">
    <source>
        <dbReference type="PROSITE" id="PS50056"/>
    </source>
</evidence>
<dbReference type="InterPro" id="IPR020422">
    <property type="entry name" value="TYR_PHOSPHATASE_DUAL_dom"/>
</dbReference>
<dbReference type="Gene3D" id="3.90.190.10">
    <property type="entry name" value="Protein tyrosine phosphatase superfamily"/>
    <property type="match status" value="1"/>
</dbReference>
<dbReference type="InterPro" id="IPR001763">
    <property type="entry name" value="Rhodanese-like_dom"/>
</dbReference>
<evidence type="ECO:0000259" key="3">
    <source>
        <dbReference type="PROSITE" id="PS50054"/>
    </source>
</evidence>
<keyword evidence="2" id="KW-0378">Hydrolase</keyword>
<accession>A0A7U4DPL1</accession>
<evidence type="ECO:0000256" key="2">
    <source>
        <dbReference type="ARBA" id="ARBA00022801"/>
    </source>
</evidence>
<gene>
    <name evidence="6" type="ordered locus">Despr_2041</name>
</gene>
<evidence type="ECO:0000256" key="1">
    <source>
        <dbReference type="ARBA" id="ARBA00013064"/>
    </source>
</evidence>
<feature type="domain" description="Tyrosine specific protein phosphatases" evidence="4">
    <location>
        <begin position="68"/>
        <end position="122"/>
    </location>
</feature>
<sequence>MYQLNWITPHLATGHAPMSYEDLDAIRAQGIRAIVNLCGEFCDLHQIEENSGFEVRYLPVVDECAPDLEAMEQVLDWMDEAIYLDKKVLVHCRMGHGRTGTFIAAYLLRRGFDYKRAEQTMKGKSANPATFAQRRFLKQYGKQVGSLQTALPRIDNRPSLDVSPLLRAFDQLIAHFDELWSPPADHACCGRGDTACCGRPFELLLIESMHLSQAINRSLTQEQRQQVIDRALGLARLLKELHHRQPGLSADALADAFPEAPLRCPLLGQDGCLVFADRPPRCRYWCIPDKERRSDELQGTISGLSRHAFETLTGRIPPADDLRFSSADTMSGKFVQLYFQAMVGAND</sequence>
<proteinExistence type="predicted"/>
<dbReference type="PANTHER" id="PTHR23339">
    <property type="entry name" value="TYROSINE SPECIFIC PROTEIN PHOSPHATASE AND DUAL SPECIFICITY PROTEIN PHOSPHATASE"/>
    <property type="match status" value="1"/>
</dbReference>
<dbReference type="InterPro" id="IPR016130">
    <property type="entry name" value="Tyr_Pase_AS"/>
</dbReference>
<feature type="domain" description="Rhodanese" evidence="5">
    <location>
        <begin position="66"/>
        <end position="149"/>
    </location>
</feature>
<reference evidence="6 7" key="1">
    <citation type="journal article" date="2011" name="Stand. Genomic Sci.">
        <title>Complete genome sequence of Desulfobulbus propionicus type strain (1pr3).</title>
        <authorList>
            <person name="Pagani I."/>
            <person name="Lapidus A."/>
            <person name="Nolan M."/>
            <person name="Lucas S."/>
            <person name="Hammon N."/>
            <person name="Deshpande S."/>
            <person name="Cheng J.F."/>
            <person name="Chertkov O."/>
            <person name="Davenport K."/>
            <person name="Tapia R."/>
            <person name="Han C."/>
            <person name="Goodwin L."/>
            <person name="Pitluck S."/>
            <person name="Liolios K."/>
            <person name="Mavromatis K."/>
            <person name="Ivanova N."/>
            <person name="Mikhailova N."/>
            <person name="Pati A."/>
            <person name="Chen A."/>
            <person name="Palaniappan K."/>
            <person name="Land M."/>
            <person name="Hauser L."/>
            <person name="Chang Y.J."/>
            <person name="Jeffries C.D."/>
            <person name="Detter J.C."/>
            <person name="Brambilla E."/>
            <person name="Kannan K.P."/>
            <person name="Djao O.D."/>
            <person name="Rohde M."/>
            <person name="Pukall R."/>
            <person name="Spring S."/>
            <person name="Goker M."/>
            <person name="Sikorski J."/>
            <person name="Woyke T."/>
            <person name="Bristow J."/>
            <person name="Eisen J.A."/>
            <person name="Markowitz V."/>
            <person name="Hugenholtz P."/>
            <person name="Kyrpides N.C."/>
            <person name="Klenk H.P."/>
        </authorList>
    </citation>
    <scope>NUCLEOTIDE SEQUENCE [LARGE SCALE GENOMIC DNA]</scope>
    <source>
        <strain evidence="7">ATCC 33891 / DSM 2032 / 1pr3</strain>
    </source>
</reference>
<dbReference type="RefSeq" id="WP_015724729.1">
    <property type="nucleotide sequence ID" value="NC_014972.1"/>
</dbReference>
<protein>
    <recommendedName>
        <fullName evidence="1">protein-tyrosine-phosphatase</fullName>
        <ecNumber evidence="1">3.1.3.48</ecNumber>
    </recommendedName>
</protein>
<dbReference type="SMART" id="SM00195">
    <property type="entry name" value="DSPc"/>
    <property type="match status" value="1"/>
</dbReference>
<dbReference type="PROSITE" id="PS50056">
    <property type="entry name" value="TYR_PHOSPHATASE_2"/>
    <property type="match status" value="1"/>
</dbReference>
<dbReference type="EMBL" id="CP002364">
    <property type="protein sequence ID" value="ADW18189.1"/>
    <property type="molecule type" value="Genomic_DNA"/>
</dbReference>
<organism evidence="6 7">
    <name type="scientific">Desulfobulbus propionicus (strain ATCC 33891 / DSM 2032 / VKM B-1956 / 1pr3)</name>
    <dbReference type="NCBI Taxonomy" id="577650"/>
    <lineage>
        <taxon>Bacteria</taxon>
        <taxon>Pseudomonadati</taxon>
        <taxon>Thermodesulfobacteriota</taxon>
        <taxon>Desulfobulbia</taxon>
        <taxon>Desulfobulbales</taxon>
        <taxon>Desulfobulbaceae</taxon>
        <taxon>Desulfobulbus</taxon>
    </lineage>
</organism>
<dbReference type="GO" id="GO:0004725">
    <property type="term" value="F:protein tyrosine phosphatase activity"/>
    <property type="evidence" value="ECO:0007669"/>
    <property type="project" value="UniProtKB-EC"/>
</dbReference>
<dbReference type="InterPro" id="IPR050561">
    <property type="entry name" value="PTP"/>
</dbReference>
<dbReference type="PROSITE" id="PS50054">
    <property type="entry name" value="TYR_PHOSPHATASE_DUAL"/>
    <property type="match status" value="1"/>
</dbReference>